<evidence type="ECO:0008006" key="3">
    <source>
        <dbReference type="Google" id="ProtNLM"/>
    </source>
</evidence>
<accession>A0ABW9QRY4</accession>
<comment type="caution">
    <text evidence="1">The sequence shown here is derived from an EMBL/GenBank/DDBJ whole genome shotgun (WGS) entry which is preliminary data.</text>
</comment>
<evidence type="ECO:0000313" key="1">
    <source>
        <dbReference type="EMBL" id="MST32605.1"/>
    </source>
</evidence>
<protein>
    <recommendedName>
        <fullName evidence="3">Exo-alpha-sialidase</fullName>
    </recommendedName>
</protein>
<keyword evidence="2" id="KW-1185">Reference proteome</keyword>
<organism evidence="1 2">
    <name type="scientific">Acidiferrimicrobium australe</name>
    <dbReference type="NCBI Taxonomy" id="2664430"/>
    <lineage>
        <taxon>Bacteria</taxon>
        <taxon>Bacillati</taxon>
        <taxon>Actinomycetota</taxon>
        <taxon>Acidimicrobiia</taxon>
        <taxon>Acidimicrobiales</taxon>
        <taxon>Acidimicrobiaceae</taxon>
        <taxon>Acidiferrimicrobium</taxon>
    </lineage>
</organism>
<sequence length="387" mass="40707">MFAGCGLNNFSRTGKLANTATIYRSSDAGRRWQSWATFRQTYTGMGAEPSWAPLAASPQGNILYFTQNIWDGQLRALTPGATALTTPAKVGLVYGIDQLSAQDAWLLAPAQGIWATDNAGHSWNLITTSATTAAGSSGGSGPGLPAGWQKATPQQVRAAWIPQHLARRFSYLATWTVIPIGAHPQTTTVTSGRAADGAWFYRITPASAVAGLLMPHDVAIGGTYAYYFHPGTTNAQVSCTTHPTQPHTWTCASWTNLSIDMSVDSALQGPDPAASAGAAVGNLLAAYGYNQASSGPPTTPAYLAHPHRLGLALTCVRFGSPTHPRCPFCTHDGLVISYQLPQGVPNLDGGVDYSSIRVTSYQPAPPAANLHLPAPLTPPLTPPPPHS</sequence>
<reference evidence="1 2" key="1">
    <citation type="submission" date="2019-11" db="EMBL/GenBank/DDBJ databases">
        <title>Acidiferrimicrobium australis gen. nov., sp. nov., an acidophilic and obligately heterotrophic, member of the Actinobacteria that catalyses dissimilatory oxido- reduction of iron isolated from metal-rich acidic water in Chile.</title>
        <authorList>
            <person name="Gonzalez D."/>
            <person name="Huber K."/>
            <person name="Hedrich S."/>
            <person name="Rojas-Villalobos C."/>
            <person name="Quatrini R."/>
            <person name="Dinamarca M.A."/>
            <person name="Schwarz A."/>
            <person name="Canales C."/>
            <person name="Nancucheo I."/>
        </authorList>
    </citation>
    <scope>NUCLEOTIDE SEQUENCE [LARGE SCALE GENOMIC DNA]</scope>
    <source>
        <strain evidence="1 2">USS-CCA1</strain>
    </source>
</reference>
<evidence type="ECO:0000313" key="2">
    <source>
        <dbReference type="Proteomes" id="UP000437736"/>
    </source>
</evidence>
<dbReference type="EMBL" id="WJHE01000339">
    <property type="protein sequence ID" value="MST32605.1"/>
    <property type="molecule type" value="Genomic_DNA"/>
</dbReference>
<gene>
    <name evidence="1" type="ORF">GHK86_07700</name>
</gene>
<name>A0ABW9QRY4_9ACTN</name>
<dbReference type="Proteomes" id="UP000437736">
    <property type="component" value="Unassembled WGS sequence"/>
</dbReference>
<proteinExistence type="predicted"/>